<dbReference type="EMBL" id="JAYKXN010000004">
    <property type="protein sequence ID" value="KAK7293925.1"/>
    <property type="molecule type" value="Genomic_DNA"/>
</dbReference>
<proteinExistence type="predicted"/>
<keyword evidence="1" id="KW-0812">Transmembrane</keyword>
<keyword evidence="1" id="KW-1133">Transmembrane helix</keyword>
<protein>
    <submittedName>
        <fullName evidence="2">Uncharacterized protein</fullName>
    </submittedName>
</protein>
<reference evidence="2 3" key="1">
    <citation type="submission" date="2024-01" db="EMBL/GenBank/DDBJ databases">
        <title>The genomes of 5 underutilized Papilionoideae crops provide insights into root nodulation and disease resistance.</title>
        <authorList>
            <person name="Yuan L."/>
        </authorList>
    </citation>
    <scope>NUCLEOTIDE SEQUENCE [LARGE SCALE GENOMIC DNA]</scope>
    <source>
        <strain evidence="2">LY-2023</strain>
        <tissue evidence="2">Leaf</tissue>
    </source>
</reference>
<keyword evidence="3" id="KW-1185">Reference proteome</keyword>
<comment type="caution">
    <text evidence="2">The sequence shown here is derived from an EMBL/GenBank/DDBJ whole genome shotgun (WGS) entry which is preliminary data.</text>
</comment>
<accession>A0AAN9J7S1</accession>
<gene>
    <name evidence="2" type="ORF">RJT34_16805</name>
</gene>
<evidence type="ECO:0000256" key="1">
    <source>
        <dbReference type="SAM" id="Phobius"/>
    </source>
</evidence>
<organism evidence="2 3">
    <name type="scientific">Clitoria ternatea</name>
    <name type="common">Butterfly pea</name>
    <dbReference type="NCBI Taxonomy" id="43366"/>
    <lineage>
        <taxon>Eukaryota</taxon>
        <taxon>Viridiplantae</taxon>
        <taxon>Streptophyta</taxon>
        <taxon>Embryophyta</taxon>
        <taxon>Tracheophyta</taxon>
        <taxon>Spermatophyta</taxon>
        <taxon>Magnoliopsida</taxon>
        <taxon>eudicotyledons</taxon>
        <taxon>Gunneridae</taxon>
        <taxon>Pentapetalae</taxon>
        <taxon>rosids</taxon>
        <taxon>fabids</taxon>
        <taxon>Fabales</taxon>
        <taxon>Fabaceae</taxon>
        <taxon>Papilionoideae</taxon>
        <taxon>50 kb inversion clade</taxon>
        <taxon>NPAAA clade</taxon>
        <taxon>indigoferoid/millettioid clade</taxon>
        <taxon>Phaseoleae</taxon>
        <taxon>Clitoria</taxon>
    </lineage>
</organism>
<name>A0AAN9J7S1_CLITE</name>
<feature type="transmembrane region" description="Helical" evidence="1">
    <location>
        <begin position="69"/>
        <end position="87"/>
    </location>
</feature>
<evidence type="ECO:0000313" key="3">
    <source>
        <dbReference type="Proteomes" id="UP001359559"/>
    </source>
</evidence>
<keyword evidence="1" id="KW-0472">Membrane</keyword>
<dbReference type="Proteomes" id="UP001359559">
    <property type="component" value="Unassembled WGS sequence"/>
</dbReference>
<dbReference type="AlphaFoldDB" id="A0AAN9J7S1"/>
<evidence type="ECO:0000313" key="2">
    <source>
        <dbReference type="EMBL" id="KAK7293925.1"/>
    </source>
</evidence>
<sequence>MYPQKIESSGLNPLLKVGEGGDISNLNSSLSSKRLTLFLEYHSDLCAKSFLIHSWRGLLLGNQTKGVKTFYAVGCLGAYSALVYALGVTL</sequence>